<evidence type="ECO:0000313" key="6">
    <source>
        <dbReference type="EMBL" id="KAF9677231.1"/>
    </source>
</evidence>
<dbReference type="InterPro" id="IPR055236">
    <property type="entry name" value="EVH1_PP4R3"/>
</dbReference>
<organism evidence="6 7">
    <name type="scientific">Salix dunnii</name>
    <dbReference type="NCBI Taxonomy" id="1413687"/>
    <lineage>
        <taxon>Eukaryota</taxon>
        <taxon>Viridiplantae</taxon>
        <taxon>Streptophyta</taxon>
        <taxon>Embryophyta</taxon>
        <taxon>Tracheophyta</taxon>
        <taxon>Spermatophyta</taxon>
        <taxon>Magnoliopsida</taxon>
        <taxon>eudicotyledons</taxon>
        <taxon>Gunneridae</taxon>
        <taxon>Pentapetalae</taxon>
        <taxon>rosids</taxon>
        <taxon>fabids</taxon>
        <taxon>Malpighiales</taxon>
        <taxon>Salicaceae</taxon>
        <taxon>Saliceae</taxon>
        <taxon>Salix</taxon>
    </lineage>
</organism>
<dbReference type="EMBL" id="JADGMS010000008">
    <property type="protein sequence ID" value="KAF9677231.1"/>
    <property type="molecule type" value="Genomic_DNA"/>
</dbReference>
<evidence type="ECO:0000259" key="4">
    <source>
        <dbReference type="Pfam" id="PF04802"/>
    </source>
</evidence>
<comment type="subcellular location">
    <subcellularLocation>
        <location evidence="1">Nucleus</location>
    </subcellularLocation>
</comment>
<name>A0A835JYQ6_9ROSI</name>
<dbReference type="SUPFAM" id="SSF48371">
    <property type="entry name" value="ARM repeat"/>
    <property type="match status" value="1"/>
</dbReference>
<feature type="domain" description="PP4R3 EVH1-like" evidence="5">
    <location>
        <begin position="15"/>
        <end position="114"/>
    </location>
</feature>
<feature type="domain" description="Serine/threonine-protein phosphatase 4 regulatory subunit 3-like central" evidence="4">
    <location>
        <begin position="637"/>
        <end position="716"/>
    </location>
</feature>
<dbReference type="GO" id="GO:0005654">
    <property type="term" value="C:nucleoplasm"/>
    <property type="evidence" value="ECO:0007669"/>
    <property type="project" value="TreeGrafter"/>
</dbReference>
<feature type="compositionally biased region" description="Basic and acidic residues" evidence="3">
    <location>
        <begin position="731"/>
        <end position="742"/>
    </location>
</feature>
<feature type="compositionally biased region" description="Basic and acidic residues" evidence="3">
    <location>
        <begin position="882"/>
        <end position="897"/>
    </location>
</feature>
<evidence type="ECO:0008006" key="8">
    <source>
        <dbReference type="Google" id="ProtNLM"/>
    </source>
</evidence>
<feature type="compositionally biased region" description="Basic and acidic residues" evidence="3">
    <location>
        <begin position="803"/>
        <end position="812"/>
    </location>
</feature>
<dbReference type="GO" id="GO:0072542">
    <property type="term" value="F:protein phosphatase activator activity"/>
    <property type="evidence" value="ECO:0007669"/>
    <property type="project" value="TreeGrafter"/>
</dbReference>
<dbReference type="AlphaFoldDB" id="A0A835JYQ6"/>
<comment type="caution">
    <text evidence="6">The sequence shown here is derived from an EMBL/GenBank/DDBJ whole genome shotgun (WGS) entry which is preliminary data.</text>
</comment>
<keyword evidence="7" id="KW-1185">Reference proteome</keyword>
<dbReference type="InterPro" id="IPR011993">
    <property type="entry name" value="PH-like_dom_sf"/>
</dbReference>
<feature type="compositionally biased region" description="Polar residues" evidence="3">
    <location>
        <begin position="901"/>
        <end position="913"/>
    </location>
</feature>
<dbReference type="InterPro" id="IPR006887">
    <property type="entry name" value="P4R3-like_central_dom"/>
</dbReference>
<evidence type="ECO:0000256" key="2">
    <source>
        <dbReference type="ARBA" id="ARBA00023242"/>
    </source>
</evidence>
<evidence type="ECO:0000256" key="3">
    <source>
        <dbReference type="SAM" id="MobiDB-lite"/>
    </source>
</evidence>
<dbReference type="SUPFAM" id="SSF50729">
    <property type="entry name" value="PH domain-like"/>
    <property type="match status" value="1"/>
</dbReference>
<feature type="region of interest" description="Disordered" evidence="3">
    <location>
        <begin position="723"/>
        <end position="852"/>
    </location>
</feature>
<dbReference type="Pfam" id="PF04802">
    <property type="entry name" value="PP4R3"/>
    <property type="match status" value="2"/>
</dbReference>
<dbReference type="Pfam" id="PF22972">
    <property type="entry name" value="EVH1_PP4R3"/>
    <property type="match status" value="1"/>
</dbReference>
<protein>
    <recommendedName>
        <fullName evidence="8">Serine/threonine-protein phosphatase 4 regulatory subunit 3-like central domain-containing protein</fullName>
    </recommendedName>
</protein>
<evidence type="ECO:0000256" key="1">
    <source>
        <dbReference type="ARBA" id="ARBA00004123"/>
    </source>
</evidence>
<dbReference type="OrthoDB" id="27483at2759"/>
<feature type="compositionally biased region" description="Polar residues" evidence="3">
    <location>
        <begin position="759"/>
        <end position="774"/>
    </location>
</feature>
<dbReference type="PANTHER" id="PTHR23318">
    <property type="entry name" value="ATP SYNTHASE GAMMA-RELATED"/>
    <property type="match status" value="1"/>
</dbReference>
<dbReference type="InterPro" id="IPR016024">
    <property type="entry name" value="ARM-type_fold"/>
</dbReference>
<reference evidence="6 7" key="1">
    <citation type="submission" date="2020-10" db="EMBL/GenBank/DDBJ databases">
        <title>Plant Genome Project.</title>
        <authorList>
            <person name="Zhang R.-G."/>
        </authorList>
    </citation>
    <scope>NUCLEOTIDE SEQUENCE [LARGE SCALE GENOMIC DNA]</scope>
    <source>
        <strain evidence="6">FAFU-HL-1</strain>
        <tissue evidence="6">Leaf</tissue>
    </source>
</reference>
<dbReference type="Gene3D" id="2.30.29.30">
    <property type="entry name" value="Pleckstrin-homology domain (PH domain)/Phosphotyrosine-binding domain (PTB)"/>
    <property type="match status" value="1"/>
</dbReference>
<gene>
    <name evidence="6" type="ORF">SADUNF_Sadunf08G0086400</name>
</gene>
<accession>A0A835JYQ6</accession>
<proteinExistence type="predicted"/>
<feature type="compositionally biased region" description="Acidic residues" evidence="3">
    <location>
        <begin position="743"/>
        <end position="758"/>
    </location>
</feature>
<feature type="compositionally biased region" description="Acidic residues" evidence="3">
    <location>
        <begin position="793"/>
        <end position="802"/>
    </location>
</feature>
<evidence type="ECO:0000313" key="7">
    <source>
        <dbReference type="Proteomes" id="UP000657918"/>
    </source>
</evidence>
<feature type="region of interest" description="Disordered" evidence="3">
    <location>
        <begin position="882"/>
        <end position="913"/>
    </location>
</feature>
<dbReference type="GO" id="GO:0030289">
    <property type="term" value="C:protein phosphatase 4 complex"/>
    <property type="evidence" value="ECO:0007669"/>
    <property type="project" value="TreeGrafter"/>
</dbReference>
<dbReference type="Proteomes" id="UP000657918">
    <property type="component" value="Chromosome 8"/>
</dbReference>
<dbReference type="PANTHER" id="PTHR23318:SF0">
    <property type="entry name" value="SERINE_THREONINE-PROTEIN PHOSPHATASE 4 REGULATORY SUBUNIT 3"/>
    <property type="match status" value="1"/>
</dbReference>
<feature type="domain" description="Serine/threonine-protein phosphatase 4 regulatory subunit 3-like central" evidence="4">
    <location>
        <begin position="158"/>
        <end position="602"/>
    </location>
</feature>
<dbReference type="Pfam" id="PF02466">
    <property type="entry name" value="Tim17"/>
    <property type="match status" value="1"/>
</dbReference>
<dbReference type="InterPro" id="IPR051137">
    <property type="entry name" value="PP4R3-like"/>
</dbReference>
<keyword evidence="2" id="KW-0539">Nucleus</keyword>
<feature type="compositionally biased region" description="Basic and acidic residues" evidence="3">
    <location>
        <begin position="831"/>
        <end position="841"/>
    </location>
</feature>
<evidence type="ECO:0000259" key="5">
    <source>
        <dbReference type="Pfam" id="PF22972"/>
    </source>
</evidence>
<sequence>MGTQEKSQANSNSMQRVKVYRLNDDGKWDDQGTGHVTVDYLERSEDPGLYVIDEEDNETLLLHRITPDDIYRKQEDTIISWRDPEFSTELALSFQETAGCSYIWDQICNVQRSLQFSTLNSETFHSMNSELRELPAVELSTLPLILKDLCRFQTVSESGIADQMRLAELILNDQNFFPKLMDVFRICEDLENNDGLHMIFKIVRGIILFNSPQIFEKIFGDELIMDVIGSLEYDPEISCVQHHRDFLKEHVVFKEAIPIKDPHVLSKIHQTYRVGYLKDVVLARVLDEATVANLNSIIHANNAVVVSLLKDDNTFIQELFARLRSPTTSAESKKKLVYFLHEFCTLSKSMQMVQQLRLFRDLMNEGIFDIIADILQNPDKKLVLTGTDILILFLNQDPNLLRSYVPLLGLSVKGMITDFGEDMHCQFLEILRSLLDSYTLSGAQALLLIIHNSSFMQLLCFVIKCAECMWLGCLHYVCVHAYGGDDLNNVVRDNIIETFYDKHLSQLIDVITASCPDDVLPRSSGKSSGLVERVDTHNGVKPVILSNICELLCFCVLHHPYRIKCNFLLDNVIEKVLTLTRRKEKYLVVAAVRFVRTILSRHVSQLYGTDPPGKDYGCADGIHPKYYKFSPLRDSLDEHLINHFVKNNLLKPIIDAFLSNGNRYNLLNSTILELFEFIRKENLKLLLKYIVDSFWNDLVKFEHLASIQALKVKYEQCLEQCGTKSTGSTLDPRKRNDERALEKEEEDYFNEDSDEEDTASGSHIQKAQAQSVSPNGVAAGYPSLSPRSGGLVDYDDDEEEEDYRPPPKKQLETPEEDEGTSESFRMKRKLPSKDKEPDLVKKQQLGKHSKPKESVCAALCSTLSHGVLPSTKAATAMHITPLDENKGPVGESHKENDPVISRSSDYNSNSENGQIIGDDDLLIPPPKSSPEMAVNGSKLSTRIVACVAEGRAYSGGTEMKVACTAGQYSCVSIDSLIGFLPATSSLTAEFRHVPREVKRKMSHSLETRSLTGEIRHFDKCCFFDFGHPLLNRIAESFVKAAGIGAIQAVSREAYFTAIEGAGLELSGGVPPEITVDGKKRHRAPGLKGETNRKSLEALVMNTGKESLQWGLGAGVYSGITYGLREARGVHDWKNSAVAGAITGVALALASEDRSHEQIVQCAITGAAISTAANLLTGIF</sequence>